<comment type="catalytic activity">
    <reaction evidence="7">
        <text>(6S)-NADHX + ATP = ADP + phosphate + NADH + H(+)</text>
        <dbReference type="Rhea" id="RHEA:19017"/>
        <dbReference type="ChEBI" id="CHEBI:15378"/>
        <dbReference type="ChEBI" id="CHEBI:30616"/>
        <dbReference type="ChEBI" id="CHEBI:43474"/>
        <dbReference type="ChEBI" id="CHEBI:57945"/>
        <dbReference type="ChEBI" id="CHEBI:64074"/>
        <dbReference type="ChEBI" id="CHEBI:456216"/>
        <dbReference type="EC" id="4.2.1.93"/>
    </reaction>
</comment>
<evidence type="ECO:0000256" key="4">
    <source>
        <dbReference type="ARBA" id="ARBA00023027"/>
    </source>
</evidence>
<comment type="similarity">
    <text evidence="7">Belongs to the NnrD/CARKD family.</text>
</comment>
<feature type="binding site" evidence="7">
    <location>
        <position position="378"/>
    </location>
    <ligand>
        <name>(6S)-NADPHX</name>
        <dbReference type="ChEBI" id="CHEBI:64076"/>
    </ligand>
</feature>
<gene>
    <name evidence="10" type="ORF">HK103_007532</name>
</gene>
<reference evidence="10" key="1">
    <citation type="submission" date="2020-05" db="EMBL/GenBank/DDBJ databases">
        <title>Phylogenomic resolution of chytrid fungi.</title>
        <authorList>
            <person name="Stajich J.E."/>
            <person name="Amses K."/>
            <person name="Simmons R."/>
            <person name="Seto K."/>
            <person name="Myers J."/>
            <person name="Bonds A."/>
            <person name="Quandt C.A."/>
            <person name="Barry K."/>
            <person name="Liu P."/>
            <person name="Grigoriev I."/>
            <person name="Longcore J.E."/>
            <person name="James T.Y."/>
        </authorList>
    </citation>
    <scope>NUCLEOTIDE SEQUENCE</scope>
    <source>
        <strain evidence="10">PLAUS21</strain>
    </source>
</reference>
<keyword evidence="7" id="KW-0597">Phosphoprotein</keyword>
<organism evidence="10 11">
    <name type="scientific">Boothiomyces macroporosus</name>
    <dbReference type="NCBI Taxonomy" id="261099"/>
    <lineage>
        <taxon>Eukaryota</taxon>
        <taxon>Fungi</taxon>
        <taxon>Fungi incertae sedis</taxon>
        <taxon>Chytridiomycota</taxon>
        <taxon>Chytridiomycota incertae sedis</taxon>
        <taxon>Chytridiomycetes</taxon>
        <taxon>Rhizophydiales</taxon>
        <taxon>Terramycetaceae</taxon>
        <taxon>Boothiomyces</taxon>
    </lineage>
</organism>
<protein>
    <recommendedName>
        <fullName evidence="7">ATP-dependent (S)-NAD(P)H-hydrate dehydratase</fullName>
        <ecNumber evidence="7">4.2.1.93</ecNumber>
    </recommendedName>
    <alternativeName>
        <fullName evidence="7">ATP-dependent NAD(P)HX dehydratase</fullName>
    </alternativeName>
</protein>
<evidence type="ECO:0000256" key="7">
    <source>
        <dbReference type="HAMAP-Rule" id="MF_03157"/>
    </source>
</evidence>
<evidence type="ECO:0000313" key="11">
    <source>
        <dbReference type="Proteomes" id="UP001210925"/>
    </source>
</evidence>
<keyword evidence="4 7" id="KW-0520">NAD</keyword>
<dbReference type="GO" id="GO:0005524">
    <property type="term" value="F:ATP binding"/>
    <property type="evidence" value="ECO:0007669"/>
    <property type="project" value="UniProtKB-KW"/>
</dbReference>
<comment type="caution">
    <text evidence="10">The sequence shown here is derived from an EMBL/GenBank/DDBJ whole genome shotgun (WGS) entry which is preliminary data.</text>
</comment>
<dbReference type="Proteomes" id="UP001210925">
    <property type="component" value="Unassembled WGS sequence"/>
</dbReference>
<evidence type="ECO:0000256" key="1">
    <source>
        <dbReference type="ARBA" id="ARBA00022741"/>
    </source>
</evidence>
<keyword evidence="11" id="KW-1185">Reference proteome</keyword>
<evidence type="ECO:0000256" key="5">
    <source>
        <dbReference type="ARBA" id="ARBA00023239"/>
    </source>
</evidence>
<feature type="transmembrane region" description="Helical" evidence="8">
    <location>
        <begin position="12"/>
        <end position="34"/>
    </location>
</feature>
<dbReference type="GO" id="GO:0110051">
    <property type="term" value="P:metabolite repair"/>
    <property type="evidence" value="ECO:0007669"/>
    <property type="project" value="TreeGrafter"/>
</dbReference>
<sequence>MAQVISSFSNLLIVILVMYSIFSAIQLANLFVMIFHWNKLRPTFRYTALSALFPMMICFALSYYLILTYNDQTFCTAGKKITYGLIYINYIAYDYHQLFKIVQITAAIGPKLYFLYFMYCVRIVSLFASEANINGALSGVVNNVGSCVTTMDTSYIIQEHAISLIYESSLIAVFALYIREHYKTGAVKMAEFVRKFLDFEVMTFGGYFACEIAYSICYWVMPKSYLSALNTVYVNLPIVMFLLNALWMVNWYDRNQRTEDQNMPLVRQIKRFIPTSETYKATKGEAGRIGVIGGSIEYTGAPYFAAMAALRTGADLAHVFCVRDAAPVIKSYSPELIVHPYLFTEKDVDGNLRDKTEECVFKIEKLLDRLDVLIIGPGLSRDSVILNTATQIIKRAKRISKPIIIDADGLYLVQQNPDLLDEYKNCVLTPNFNEFNRLKQALSISDKLERDAAAKIMSKLLGGVTIISKGEMDIIACGEKGSLLLKSYYQCHQRNGPFENDSYIEYFCGYAASRLLRESAQTTFEQKGRSMVTGDILANIGPQFSKIFEEKDRQESRQ</sequence>
<dbReference type="PROSITE" id="PS51383">
    <property type="entry name" value="YJEF_C_3"/>
    <property type="match status" value="1"/>
</dbReference>
<proteinExistence type="inferred from homology"/>
<dbReference type="GO" id="GO:0047453">
    <property type="term" value="F:ATP-dependent NAD(P)H-hydrate dehydratase activity"/>
    <property type="evidence" value="ECO:0007669"/>
    <property type="project" value="UniProtKB-UniRule"/>
</dbReference>
<keyword evidence="1 7" id="KW-0547">Nucleotide-binding</keyword>
<dbReference type="EC" id="4.2.1.93" evidence="7"/>
<accession>A0AAD5UCX1</accession>
<dbReference type="InterPro" id="IPR029056">
    <property type="entry name" value="Ribokinase-like"/>
</dbReference>
<feature type="transmembrane region" description="Helical" evidence="8">
    <location>
        <begin position="46"/>
        <end position="66"/>
    </location>
</feature>
<dbReference type="EMBL" id="JADGKB010000093">
    <property type="protein sequence ID" value="KAJ3254071.1"/>
    <property type="molecule type" value="Genomic_DNA"/>
</dbReference>
<evidence type="ECO:0000256" key="8">
    <source>
        <dbReference type="SAM" id="Phobius"/>
    </source>
</evidence>
<keyword evidence="3" id="KW-0521">NADP</keyword>
<dbReference type="CDD" id="cd01171">
    <property type="entry name" value="YXKO-related"/>
    <property type="match status" value="1"/>
</dbReference>
<evidence type="ECO:0000256" key="2">
    <source>
        <dbReference type="ARBA" id="ARBA00022840"/>
    </source>
</evidence>
<dbReference type="GO" id="GO:0046496">
    <property type="term" value="P:nicotinamide nucleotide metabolic process"/>
    <property type="evidence" value="ECO:0007669"/>
    <property type="project" value="UniProtKB-UniRule"/>
</dbReference>
<evidence type="ECO:0000313" key="10">
    <source>
        <dbReference type="EMBL" id="KAJ3254071.1"/>
    </source>
</evidence>
<feature type="binding site" evidence="7">
    <location>
        <begin position="469"/>
        <end position="473"/>
    </location>
    <ligand>
        <name>ATP</name>
        <dbReference type="ChEBI" id="CHEBI:30616"/>
    </ligand>
</feature>
<feature type="binding site" evidence="7">
    <location>
        <begin position="431"/>
        <end position="437"/>
    </location>
    <ligand>
        <name>(6S)-NADPHX</name>
        <dbReference type="ChEBI" id="CHEBI:64076"/>
    </ligand>
</feature>
<dbReference type="AlphaFoldDB" id="A0AAD5UCX1"/>
<dbReference type="Pfam" id="PF01256">
    <property type="entry name" value="Carb_kinase"/>
    <property type="match status" value="1"/>
</dbReference>
<comment type="catalytic activity">
    <reaction evidence="6 7">
        <text>(6S)-NADPHX + ATP = ADP + phosphate + NADPH + H(+)</text>
        <dbReference type="Rhea" id="RHEA:32231"/>
        <dbReference type="ChEBI" id="CHEBI:15378"/>
        <dbReference type="ChEBI" id="CHEBI:30616"/>
        <dbReference type="ChEBI" id="CHEBI:43474"/>
        <dbReference type="ChEBI" id="CHEBI:57783"/>
        <dbReference type="ChEBI" id="CHEBI:64076"/>
        <dbReference type="ChEBI" id="CHEBI:456216"/>
        <dbReference type="EC" id="4.2.1.93"/>
    </reaction>
</comment>
<dbReference type="PANTHER" id="PTHR12592:SF0">
    <property type="entry name" value="ATP-DEPENDENT (S)-NAD(P)H-HYDRATE DEHYDRATASE"/>
    <property type="match status" value="1"/>
</dbReference>
<evidence type="ECO:0000256" key="6">
    <source>
        <dbReference type="ARBA" id="ARBA00047472"/>
    </source>
</evidence>
<dbReference type="Gene3D" id="3.40.1190.20">
    <property type="match status" value="1"/>
</dbReference>
<dbReference type="HAMAP" id="MF_01965">
    <property type="entry name" value="NADHX_dehydratase"/>
    <property type="match status" value="1"/>
</dbReference>
<keyword evidence="8" id="KW-0812">Transmembrane</keyword>
<dbReference type="SUPFAM" id="SSF53613">
    <property type="entry name" value="Ribokinase-like"/>
    <property type="match status" value="1"/>
</dbReference>
<keyword evidence="2 7" id="KW-0067">ATP-binding</keyword>
<dbReference type="InterPro" id="IPR000631">
    <property type="entry name" value="CARKD"/>
</dbReference>
<feature type="transmembrane region" description="Helical" evidence="8">
    <location>
        <begin position="160"/>
        <end position="178"/>
    </location>
</feature>
<dbReference type="NCBIfam" id="TIGR00196">
    <property type="entry name" value="yjeF_cterm"/>
    <property type="match status" value="1"/>
</dbReference>
<comment type="function">
    <text evidence="7">Catalyzes the dehydration of the S-form of NAD(P)HX at the expense of ATP, which is converted to ADP. Together with NAD(P)HX epimerase, which catalyzes the epimerization of the S- and R-forms, the enzyme allows the repair of both epimers of NAD(P)HX, a damaged form of NAD(P)H that is a result of enzymatic or heat-dependent hydration.</text>
</comment>
<comment type="cofactor">
    <cofactor evidence="7">
        <name>Mg(2+)</name>
        <dbReference type="ChEBI" id="CHEBI:18420"/>
    </cofactor>
</comment>
<comment type="caution">
    <text evidence="7">Lacks conserved residue(s) required for the propagation of feature annotation.</text>
</comment>
<dbReference type="PANTHER" id="PTHR12592">
    <property type="entry name" value="ATP-DEPENDENT (S)-NAD(P)H-HYDRATE DEHYDRATASE FAMILY MEMBER"/>
    <property type="match status" value="1"/>
</dbReference>
<comment type="subcellular location">
    <subcellularLocation>
        <location evidence="7">Cytoplasm</location>
    </subcellularLocation>
</comment>
<name>A0AAD5UCX1_9FUNG</name>
<evidence type="ECO:0000256" key="3">
    <source>
        <dbReference type="ARBA" id="ARBA00022857"/>
    </source>
</evidence>
<dbReference type="GO" id="GO:0005737">
    <property type="term" value="C:cytoplasm"/>
    <property type="evidence" value="ECO:0007669"/>
    <property type="project" value="UniProtKB-SubCell"/>
</dbReference>
<keyword evidence="8" id="KW-1133">Transmembrane helix</keyword>
<keyword evidence="7" id="KW-0963">Cytoplasm</keyword>
<keyword evidence="8" id="KW-0472">Membrane</keyword>
<feature type="transmembrane region" description="Helical" evidence="8">
    <location>
        <begin position="199"/>
        <end position="221"/>
    </location>
</feature>
<feature type="transmembrane region" description="Helical" evidence="8">
    <location>
        <begin position="233"/>
        <end position="252"/>
    </location>
</feature>
<feature type="domain" description="YjeF C-terminal" evidence="9">
    <location>
        <begin position="266"/>
        <end position="470"/>
    </location>
</feature>
<keyword evidence="5 7" id="KW-0456">Lyase</keyword>
<evidence type="ECO:0000259" key="9">
    <source>
        <dbReference type="PROSITE" id="PS51383"/>
    </source>
</evidence>